<gene>
    <name evidence="1" type="ORF">SAMN04488117_10389</name>
</gene>
<proteinExistence type="predicted"/>
<dbReference type="RefSeq" id="WP_143026767.1">
    <property type="nucleotide sequence ID" value="NZ_FNBL01000003.1"/>
</dbReference>
<protein>
    <submittedName>
        <fullName evidence="1">Uncharacterized protein</fullName>
    </submittedName>
</protein>
<name>A0A1G7JHR0_9RHOB</name>
<accession>A0A1G7JHR0</accession>
<dbReference type="AlphaFoldDB" id="A0A1G7JHR0"/>
<evidence type="ECO:0000313" key="2">
    <source>
        <dbReference type="Proteomes" id="UP000182284"/>
    </source>
</evidence>
<evidence type="ECO:0000313" key="1">
    <source>
        <dbReference type="EMBL" id="SDF24512.1"/>
    </source>
</evidence>
<organism evidence="1 2">
    <name type="scientific">Celeribacter baekdonensis</name>
    <dbReference type="NCBI Taxonomy" id="875171"/>
    <lineage>
        <taxon>Bacteria</taxon>
        <taxon>Pseudomonadati</taxon>
        <taxon>Pseudomonadota</taxon>
        <taxon>Alphaproteobacteria</taxon>
        <taxon>Rhodobacterales</taxon>
        <taxon>Roseobacteraceae</taxon>
        <taxon>Celeribacter</taxon>
    </lineage>
</organism>
<dbReference type="OrthoDB" id="9817076at2"/>
<dbReference type="EMBL" id="FNBL01000003">
    <property type="protein sequence ID" value="SDF24512.1"/>
    <property type="molecule type" value="Genomic_DNA"/>
</dbReference>
<sequence>MKSLSRVPTVVAKILLASVPYSVSASILERVLPLLDVAYPHIEASNISANIAENISNPNTQNRTLATGDRATIGHGTSGTAVLGTADAFGVCVDRESPHEMQSEGVEILHSFRSFVSRCLHRMCRGLSRRLSHSLPRVALKRSRYPFERFPNLRGIVICVLSGLSLAAPASAETRLERIFAALAETGFGADVLFMVNVAENTSSFMSQPARLKSGQTVVIGYDTVGAPVIAQSDDFGVTVTAAQALELERGLPPGFYPTGSGLFSIPTGAQLSLYEADRDGQAIATARELVSTRIDGQILTVIGLSPRFAEFGDLALVAGQNSALRAITQIDALQTTVLGAVNNGIAVTNVVANYGTDVLVPTDLIASKVSRGANMSYMQAATDQVEAVHLVQVVTSGPSVLMNLASNDMDIIGSIRLRVSDQSGSALKVVTTAIGAVNSGIISNTN</sequence>
<dbReference type="Proteomes" id="UP000182284">
    <property type="component" value="Unassembled WGS sequence"/>
</dbReference>
<reference evidence="1 2" key="1">
    <citation type="submission" date="2016-10" db="EMBL/GenBank/DDBJ databases">
        <authorList>
            <person name="de Groot N.N."/>
        </authorList>
    </citation>
    <scope>NUCLEOTIDE SEQUENCE [LARGE SCALE GENOMIC DNA]</scope>
    <source>
        <strain evidence="1 2">DSM 27375</strain>
    </source>
</reference>